<dbReference type="Gene3D" id="2.160.20.10">
    <property type="entry name" value="Single-stranded right-handed beta-helix, Pectin lyase-like"/>
    <property type="match status" value="1"/>
</dbReference>
<dbReference type="NCBIfam" id="TIGR01731">
    <property type="entry name" value="fil_hemag_20aa"/>
    <property type="match status" value="9"/>
</dbReference>
<feature type="domain" description="Filamentous haemagglutinin FhaB/tRNA nuclease CdiA-like TPS" evidence="2">
    <location>
        <begin position="113"/>
        <end position="233"/>
    </location>
</feature>
<feature type="region of interest" description="Disordered" evidence="1">
    <location>
        <begin position="1116"/>
        <end position="1143"/>
    </location>
</feature>
<dbReference type="SUPFAM" id="SSF51126">
    <property type="entry name" value="Pectin lyase-like"/>
    <property type="match status" value="1"/>
</dbReference>
<feature type="region of interest" description="Disordered" evidence="1">
    <location>
        <begin position="25"/>
        <end position="44"/>
    </location>
</feature>
<name>A0A0T6DNE2_9GAMM</name>
<feature type="compositionally biased region" description="Polar residues" evidence="1">
    <location>
        <begin position="2061"/>
        <end position="2071"/>
    </location>
</feature>
<feature type="region of interest" description="Disordered" evidence="1">
    <location>
        <begin position="472"/>
        <end position="526"/>
    </location>
</feature>
<evidence type="ECO:0000259" key="2">
    <source>
        <dbReference type="SMART" id="SM00912"/>
    </source>
</evidence>
<feature type="compositionally biased region" description="Low complexity" evidence="1">
    <location>
        <begin position="1790"/>
        <end position="1805"/>
    </location>
</feature>
<dbReference type="STRING" id="554343.AS194_11895"/>
<dbReference type="InterPro" id="IPR012334">
    <property type="entry name" value="Pectin_lyas_fold"/>
</dbReference>
<organism evidence="3 4">
    <name type="scientific">Psychrobacter piscatorii</name>
    <dbReference type="NCBI Taxonomy" id="554343"/>
    <lineage>
        <taxon>Bacteria</taxon>
        <taxon>Pseudomonadati</taxon>
        <taxon>Pseudomonadota</taxon>
        <taxon>Gammaproteobacteria</taxon>
        <taxon>Moraxellales</taxon>
        <taxon>Moraxellaceae</taxon>
        <taxon>Psychrobacter</taxon>
    </lineage>
</organism>
<accession>A0A0T6DNE2</accession>
<dbReference type="InterPro" id="IPR025157">
    <property type="entry name" value="Hemagglutinin_rpt"/>
</dbReference>
<dbReference type="InterPro" id="IPR008638">
    <property type="entry name" value="FhaB/CdiA-like_TPS"/>
</dbReference>
<evidence type="ECO:0000256" key="1">
    <source>
        <dbReference type="SAM" id="MobiDB-lite"/>
    </source>
</evidence>
<dbReference type="InterPro" id="IPR011050">
    <property type="entry name" value="Pectin_lyase_fold/virulence"/>
</dbReference>
<protein>
    <recommendedName>
        <fullName evidence="2">Filamentous haemagglutinin FhaB/tRNA nuclease CdiA-like TPS domain-containing protein</fullName>
    </recommendedName>
</protein>
<dbReference type="Pfam" id="PF13332">
    <property type="entry name" value="Fil_haemagg_2"/>
    <property type="match status" value="2"/>
</dbReference>
<dbReference type="InterPro" id="IPR024973">
    <property type="entry name" value="ESPR"/>
</dbReference>
<dbReference type="Proteomes" id="UP000051202">
    <property type="component" value="Unassembled WGS sequence"/>
</dbReference>
<dbReference type="NCBIfam" id="TIGR01901">
    <property type="entry name" value="adhes_NPXG"/>
    <property type="match status" value="1"/>
</dbReference>
<dbReference type="InterPro" id="IPR010069">
    <property type="entry name" value="CdiA_FHA1_rpt"/>
</dbReference>
<dbReference type="RefSeq" id="WP_058025688.1">
    <property type="nucleotide sequence ID" value="NZ_LNDJ01000108.1"/>
</dbReference>
<dbReference type="SMART" id="SM00912">
    <property type="entry name" value="Haemagg_act"/>
    <property type="match status" value="1"/>
</dbReference>
<feature type="compositionally biased region" description="Polar residues" evidence="1">
    <location>
        <begin position="1131"/>
        <end position="1143"/>
    </location>
</feature>
<dbReference type="Pfam" id="PF05860">
    <property type="entry name" value="TPS"/>
    <property type="match status" value="1"/>
</dbReference>
<feature type="compositionally biased region" description="Polar residues" evidence="1">
    <location>
        <begin position="27"/>
        <end position="44"/>
    </location>
</feature>
<proteinExistence type="predicted"/>
<comment type="caution">
    <text evidence="3">The sequence shown here is derived from an EMBL/GenBank/DDBJ whole genome shotgun (WGS) entry which is preliminary data.</text>
</comment>
<gene>
    <name evidence="3" type="ORF">AS194_11895</name>
</gene>
<reference evidence="3 4" key="1">
    <citation type="submission" date="2015-11" db="EMBL/GenBank/DDBJ databases">
        <title>Permanent draft genome of Psychrobacter piscatorii LQ58.</title>
        <authorList>
            <person name="Zhou M."/>
            <person name="Dong B."/>
            <person name="Liu Q."/>
        </authorList>
    </citation>
    <scope>NUCLEOTIDE SEQUENCE [LARGE SCALE GENOMIC DNA]</scope>
    <source>
        <strain evidence="3 4">LQ58</strain>
    </source>
</reference>
<evidence type="ECO:0000313" key="4">
    <source>
        <dbReference type="Proteomes" id="UP000051202"/>
    </source>
</evidence>
<dbReference type="EMBL" id="LNDJ01000108">
    <property type="protein sequence ID" value="KRU21508.1"/>
    <property type="molecule type" value="Genomic_DNA"/>
</dbReference>
<dbReference type="Pfam" id="PF13018">
    <property type="entry name" value="ESPR"/>
    <property type="match status" value="1"/>
</dbReference>
<evidence type="ECO:0000313" key="3">
    <source>
        <dbReference type="EMBL" id="KRU21508.1"/>
    </source>
</evidence>
<sequence>MNAQCYRVIFNKARGMLMVVSEAARSQGKTSNPTDSGSTIGQVAGTSQTLGSAHGQGYYQGGRFMPLRAHMLLALGLATMVGSVSHNAYADSTNIVADRNAAAAQQATILKSSNGTTQVNIQTPSKAGVSRNVFSQFDVGQDGAILNNSRKNAQTQLAGWVEGNPYLARGEARVILNEVNSSDPSRLSGYTEIAGGRAELVIANPAGITCAGCGFINASRTTLTTGQALMDQGKLTGFDVTGGKVRIDGDGMDSLGSDYAQIIAKTTEINAGVYAKNLDVITGSNQVSYEEDTKDTVITSKNAANNSNQTTGVALDVSALGAMYAGKIRLIGTDKGMGVTNAGSIVASAGGLQLDNNGNLINSGSLIANQGKVNIVTKGFDVDNSGTIASSRETATLNSSTLNNSGVISSRDTLQLQQTGAINNSGEIAAGSFDIKSATLNNSGSLLQTGSGKLAIDNSQLINKQGGIIGQDLYADASTPPSMPPSKTPPTTANNGSSVGTDDNSQPSEPNPTPLPSVTRDGSINVNNLTNTGSIYSNGKINVAADSMANQNKSSLAVTTLNIADNGSASNTDSRLQLDQIDWQLVNFDNSKGQITATNSIRIQSADGIDNQNGIIAASGKIDLQAVGQFNNTKGKVQSNDSIRIKSTALDNMQGLLSSEGNLSIDTDGMLINDKGDIKTNQNLNVAAKGYSNTGGTMIGVERATIDVFDDIVINSTNSDIQAGNLTIKTQGNFTNSDTLSAQNALNINAQSIRNQKDAELISNGTTALNAAKDIDNSGLINGANTYLTAGDRVNNRSNGRIFGDHIAISAKTLNNSPDAVTGAITASTTAPAPVIAARTRLDIGVVSLNNDPNQARAGKFNSDFNGQAKILSNGKLHIGGSLDAEHQAIGRATTVTNKGASIESVGDMSITTDTLNNVNADFVTQAFTIEEHEGKKQFADGKNGRKYNENEVELRDDKELDDEDLYVIATDKPLGESGGENFWIFEFDERITEDRTVVSDPARIVSGGVITLIGDQLNNDKSQIGLGDGFLVTGDTVNNVGKQDLQGYKTKYIENGKMTYRHVESDGFFGGSHKIEKDDKGAYVQAPERIDSYQLPILNQNIDKTVVAYEVTDSNAPQTSNIPTEEIRSSNDAPTLPNSSLYSTNPDSSADYLIETDPAFANYKNWLSSDYMLERLQLDPNITQKRLGDGYYEQQYIRDQIMMLTGRYYLEDYSNQDAQYQGLMDAGITTAQTLNLRPGIALTDDQVAKLTTDIVWLVQQSITLDDGSSQKVLVPKVYTSQAVGQIDGTGNLIAANRIDMQLTGDLNNQGNIVGHQSLNINAKNLTNANGGLIKGNYVQVGTANDLNNLGATIGADSAMQLDVGGELNNQSLTYSTSSVKGASNSTRTGISQIASIYVGDGLKDQVDDNGNPLNTFVANIDGDTTFAAGRFDNQGGRSVIDTKGDIKLDAVNVGYQSNSIGDANNYFKQGESTDIGSQLSGTNDLIFKAGKNITGVASQITSANGTVGILADGNVDFTEGRNKQNLSTAVKTTDKGFLSKTTTQDRYDMQSDNAISSNIEGDKVIVEAGQDINFTAVNAISDRGTQLTAGRDVNILAAENTSSESSFSQTKKSGLFGTSGGLGFTIGKQQTDDSDAKTALTHSASKVGAIDGNVIIDAGHTYQQTGSNLVAGMGADTGKDIKDANRGNAVVRAQDINIDNSMNVTTSQSEQKFKQTGLTVSVSNSLVDNVNAIRDLEEAAGNTGSTRMKGIAAISGLLKAQALAEQAQETLGSIQNGVGSTRIQATIGSQKSQSNSSSYTEKSQGSSIDTNNLALIATGAGKDSNININGSNLTVSNDALFQADNNLNVNGVAQNSNTRSNNKSSSTAIGGYASFGQNTSAGITASASRGKGYANSDSTTYANSQINVGGTTTFDIGNDVNIKGGVINTNRAQGAIGGDVNIESLQDTATYDSKQKNMGFSADLDLKGAGSSLSVNGGKADLNAYYKGVGEQSGIFTGDGGLDLTAKGKTTLIGGAITTTEAARDAGRNRYTSADGIDTQDINNTTSYDGDAIQAGLSIGQTDNKPQASMNGLGYGTDSDSDSSVTRAGITGIAGSQDITTDNRAEYAGILENSFDAGRVNEELGAQTQITQEFGKEAPKAVGDFANNRIKAIIADTTLSNAEKNEAIAKWDEGGIYRVAAHTALGALGTGSVEGALTTGGVAAAAPTLNNLQDKIAESLITSGMSESIAKGTASGVTHAVKSVEPNLGDFNYAA</sequence>
<keyword evidence="4" id="KW-1185">Reference proteome</keyword>
<dbReference type="GO" id="GO:0003824">
    <property type="term" value="F:catalytic activity"/>
    <property type="evidence" value="ECO:0007669"/>
    <property type="project" value="UniProtKB-ARBA"/>
</dbReference>
<feature type="region of interest" description="Disordered" evidence="1">
    <location>
        <begin position="2061"/>
        <end position="2088"/>
    </location>
</feature>
<feature type="compositionally biased region" description="Polar residues" evidence="1">
    <location>
        <begin position="493"/>
        <end position="508"/>
    </location>
</feature>
<feature type="region of interest" description="Disordered" evidence="1">
    <location>
        <begin position="1787"/>
        <end position="1807"/>
    </location>
</feature>